<keyword evidence="2" id="KW-0413">Isomerase</keyword>
<dbReference type="PROSITE" id="PS51464">
    <property type="entry name" value="SIS"/>
    <property type="match status" value="1"/>
</dbReference>
<dbReference type="NCBIfam" id="NF006423">
    <property type="entry name" value="PRK08674.1-2"/>
    <property type="match status" value="1"/>
</dbReference>
<name>X0YVU5_9ZZZZ</name>
<dbReference type="GO" id="GO:1901135">
    <property type="term" value="P:carbohydrate derivative metabolic process"/>
    <property type="evidence" value="ECO:0007669"/>
    <property type="project" value="InterPro"/>
</dbReference>
<dbReference type="Gene3D" id="3.40.50.10490">
    <property type="entry name" value="Glucose-6-phosphate isomerase like protein, domain 1"/>
    <property type="match status" value="2"/>
</dbReference>
<organism evidence="4">
    <name type="scientific">marine sediment metagenome</name>
    <dbReference type="NCBI Taxonomy" id="412755"/>
    <lineage>
        <taxon>unclassified sequences</taxon>
        <taxon>metagenomes</taxon>
        <taxon>ecological metagenomes</taxon>
    </lineage>
</organism>
<sequence>MWDDLERLEKIDRSKMWKLLFDFPLQCQQAIRLADTLPLSPQTPGKFKKTVVCGLGGSAIGGDILKTLLFQELKIPILINRNYGLPRLVDEESLVFIVSYSGNTEEALSAYEEGKKRRSFLISICSGGKLKDLSKQDEVPCLIVPSGMPPRTTIGYLSIPMLKVLERLKWVEPQNYDELLQVLGEVRKRCHPQVPLSKNPAKSLAQELLGKIPLVYGVEGKTDVVAHRLKTQFNENSKILAFWDVFPELNHNEIVGWGGEGRTDLTRFYPIFIRDHREEEKIKKRIEVTQSIIKKRKVKWAEIWTEGKDKLTRVLSAIYIGDWVSFYLAIAEEVDPTPVKMIDFLKKELSRV</sequence>
<dbReference type="InterPro" id="IPR035484">
    <property type="entry name" value="SIS_PGI/PMI_1"/>
</dbReference>
<dbReference type="SUPFAM" id="SSF53697">
    <property type="entry name" value="SIS domain"/>
    <property type="match status" value="1"/>
</dbReference>
<feature type="domain" description="SIS" evidence="3">
    <location>
        <begin position="33"/>
        <end position="170"/>
    </location>
</feature>
<dbReference type="GO" id="GO:0097367">
    <property type="term" value="F:carbohydrate derivative binding"/>
    <property type="evidence" value="ECO:0007669"/>
    <property type="project" value="InterPro"/>
</dbReference>
<dbReference type="EMBL" id="BART01002390">
    <property type="protein sequence ID" value="GAG60884.1"/>
    <property type="molecule type" value="Genomic_DNA"/>
</dbReference>
<dbReference type="GO" id="GO:0004476">
    <property type="term" value="F:mannose-6-phosphate isomerase activity"/>
    <property type="evidence" value="ECO:0007669"/>
    <property type="project" value="InterPro"/>
</dbReference>
<dbReference type="CDD" id="cd05637">
    <property type="entry name" value="SIS_PGI_PMI_2"/>
    <property type="match status" value="1"/>
</dbReference>
<protein>
    <recommendedName>
        <fullName evidence="3">SIS domain-containing protein</fullName>
    </recommendedName>
</protein>
<dbReference type="NCBIfam" id="TIGR02128">
    <property type="entry name" value="G6PI_arch"/>
    <property type="match status" value="1"/>
</dbReference>
<accession>X0YVU5</accession>
<evidence type="ECO:0000313" key="4">
    <source>
        <dbReference type="EMBL" id="GAG60884.1"/>
    </source>
</evidence>
<comment type="caution">
    <text evidence="4">The sequence shown here is derived from an EMBL/GenBank/DDBJ whole genome shotgun (WGS) entry which is preliminary data.</text>
</comment>
<comment type="similarity">
    <text evidence="1">Belongs to the PGI/PMI family.</text>
</comment>
<dbReference type="GO" id="GO:0005975">
    <property type="term" value="P:carbohydrate metabolic process"/>
    <property type="evidence" value="ECO:0007669"/>
    <property type="project" value="InterPro"/>
</dbReference>
<gene>
    <name evidence="4" type="ORF">S01H4_07336</name>
</gene>
<dbReference type="InterPro" id="IPR019490">
    <property type="entry name" value="Glu6P/Mann6P_isomerase_C"/>
</dbReference>
<evidence type="ECO:0000259" key="3">
    <source>
        <dbReference type="PROSITE" id="PS51464"/>
    </source>
</evidence>
<evidence type="ECO:0000256" key="2">
    <source>
        <dbReference type="ARBA" id="ARBA00023235"/>
    </source>
</evidence>
<dbReference type="AlphaFoldDB" id="X0YVU5"/>
<dbReference type="InterPro" id="IPR001347">
    <property type="entry name" value="SIS_dom"/>
</dbReference>
<dbReference type="Pfam" id="PF10432">
    <property type="entry name" value="bact-PGI_C"/>
    <property type="match status" value="1"/>
</dbReference>
<dbReference type="GO" id="GO:0004347">
    <property type="term" value="F:glucose-6-phosphate isomerase activity"/>
    <property type="evidence" value="ECO:0007669"/>
    <property type="project" value="InterPro"/>
</dbReference>
<reference evidence="4" key="1">
    <citation type="journal article" date="2014" name="Front. Microbiol.">
        <title>High frequency of phylogenetically diverse reductive dehalogenase-homologous genes in deep subseafloor sedimentary metagenomes.</title>
        <authorList>
            <person name="Kawai M."/>
            <person name="Futagami T."/>
            <person name="Toyoda A."/>
            <person name="Takaki Y."/>
            <person name="Nishi S."/>
            <person name="Hori S."/>
            <person name="Arai W."/>
            <person name="Tsubouchi T."/>
            <person name="Morono Y."/>
            <person name="Uchiyama I."/>
            <person name="Ito T."/>
            <person name="Fujiyama A."/>
            <person name="Inagaki F."/>
            <person name="Takami H."/>
        </authorList>
    </citation>
    <scope>NUCLEOTIDE SEQUENCE</scope>
    <source>
        <strain evidence="4">Expedition CK06-06</strain>
    </source>
</reference>
<dbReference type="CDD" id="cd05017">
    <property type="entry name" value="SIS_PGI_PMI_1"/>
    <property type="match status" value="1"/>
</dbReference>
<proteinExistence type="inferred from homology"/>
<evidence type="ECO:0000256" key="1">
    <source>
        <dbReference type="ARBA" id="ARBA00010523"/>
    </source>
</evidence>
<dbReference type="InterPro" id="IPR046348">
    <property type="entry name" value="SIS_dom_sf"/>
</dbReference>
<dbReference type="NCBIfam" id="NF006426">
    <property type="entry name" value="PRK08674.1-6"/>
    <property type="match status" value="1"/>
</dbReference>